<dbReference type="CDD" id="cd24054">
    <property type="entry name" value="ASKHA_NBD_AaPPX-GppA_MtPPX2-like"/>
    <property type="match status" value="1"/>
</dbReference>
<evidence type="ECO:0000259" key="1">
    <source>
        <dbReference type="Pfam" id="PF02541"/>
    </source>
</evidence>
<dbReference type="AlphaFoldDB" id="A0A521EZC7"/>
<dbReference type="PANTHER" id="PTHR30005">
    <property type="entry name" value="EXOPOLYPHOSPHATASE"/>
    <property type="match status" value="1"/>
</dbReference>
<protein>
    <submittedName>
        <fullName evidence="2">Ppx/GppA phosphatase</fullName>
    </submittedName>
</protein>
<dbReference type="Pfam" id="PF02541">
    <property type="entry name" value="Ppx-GppA"/>
    <property type="match status" value="1"/>
</dbReference>
<dbReference type="Gene3D" id="3.30.420.150">
    <property type="entry name" value="Exopolyphosphatase. Domain 2"/>
    <property type="match status" value="1"/>
</dbReference>
<keyword evidence="3" id="KW-1185">Reference proteome</keyword>
<dbReference type="InterPro" id="IPR003695">
    <property type="entry name" value="Ppx_GppA_N"/>
</dbReference>
<name>A0A521EZC7_9BACT</name>
<dbReference type="SUPFAM" id="SSF53067">
    <property type="entry name" value="Actin-like ATPase domain"/>
    <property type="match status" value="2"/>
</dbReference>
<evidence type="ECO:0000313" key="3">
    <source>
        <dbReference type="Proteomes" id="UP000317557"/>
    </source>
</evidence>
<evidence type="ECO:0000313" key="2">
    <source>
        <dbReference type="EMBL" id="SMO89294.1"/>
    </source>
</evidence>
<feature type="domain" description="Ppx/GppA phosphatase N-terminal" evidence="1">
    <location>
        <begin position="26"/>
        <end position="311"/>
    </location>
</feature>
<gene>
    <name evidence="2" type="ORF">SAMN06265219_11468</name>
</gene>
<dbReference type="RefSeq" id="WP_246075319.1">
    <property type="nucleotide sequence ID" value="NZ_FXTP01000014.1"/>
</dbReference>
<dbReference type="GO" id="GO:0016462">
    <property type="term" value="F:pyrophosphatase activity"/>
    <property type="evidence" value="ECO:0007669"/>
    <property type="project" value="TreeGrafter"/>
</dbReference>
<dbReference type="Gene3D" id="3.30.420.40">
    <property type="match status" value="1"/>
</dbReference>
<sequence>MDRDTAGSLNAAIDIGTNTVLLLVGKLEDVQLNPVHEEQRVPRLGKGVDADKNINPEATQRVIEALLEYKARLAADYPTVEKVTVTATSAVRDAANREEFMAEVKKQTGFDIRLLSGREEAEWTAAGALSMLEITSETETLILDIGGGSTEIAQLFEGDIKDAHSFDMGSVRYTERFLKDNPPTEAQIIDCQAEIARLFGSRPFEAAETIQAVGVAGTLTTLAALAQGITEYQPEKLNGFALSLEKVQQVIEWFKEEPYEELIPLNPRMLEKRADIFLAGMLILEGFMQHFKLQHIKVSTGGIRHGALLKSE</sequence>
<dbReference type="Proteomes" id="UP000317557">
    <property type="component" value="Unassembled WGS sequence"/>
</dbReference>
<proteinExistence type="predicted"/>
<dbReference type="EMBL" id="FXTP01000014">
    <property type="protein sequence ID" value="SMO89294.1"/>
    <property type="molecule type" value="Genomic_DNA"/>
</dbReference>
<organism evidence="2 3">
    <name type="scientific">Gracilimonas mengyeensis</name>
    <dbReference type="NCBI Taxonomy" id="1302730"/>
    <lineage>
        <taxon>Bacteria</taxon>
        <taxon>Pseudomonadati</taxon>
        <taxon>Balneolota</taxon>
        <taxon>Balneolia</taxon>
        <taxon>Balneolales</taxon>
        <taxon>Balneolaceae</taxon>
        <taxon>Gracilimonas</taxon>
    </lineage>
</organism>
<reference evidence="2 3" key="1">
    <citation type="submission" date="2017-05" db="EMBL/GenBank/DDBJ databases">
        <authorList>
            <person name="Varghese N."/>
            <person name="Submissions S."/>
        </authorList>
    </citation>
    <scope>NUCLEOTIDE SEQUENCE [LARGE SCALE GENOMIC DNA]</scope>
    <source>
        <strain evidence="2 3">DSM 21985</strain>
    </source>
</reference>
<dbReference type="InterPro" id="IPR043129">
    <property type="entry name" value="ATPase_NBD"/>
</dbReference>
<accession>A0A521EZC7</accession>
<dbReference type="InterPro" id="IPR050273">
    <property type="entry name" value="GppA/Ppx_hydrolase"/>
</dbReference>
<dbReference type="PANTHER" id="PTHR30005:SF0">
    <property type="entry name" value="RETROGRADE REGULATION PROTEIN 2"/>
    <property type="match status" value="1"/>
</dbReference>